<dbReference type="PROSITE" id="PS51767">
    <property type="entry name" value="PEPTIDASE_A1"/>
    <property type="match status" value="1"/>
</dbReference>
<evidence type="ECO:0000313" key="3">
    <source>
        <dbReference type="EMBL" id="GKU87417.1"/>
    </source>
</evidence>
<name>A0AAV5HLN9_9ROSI</name>
<dbReference type="InterPro" id="IPR001461">
    <property type="entry name" value="Aspartic_peptidase_A1"/>
</dbReference>
<dbReference type="PANTHER" id="PTHR13683:SF806">
    <property type="entry name" value="EUKARYOTIC ASPARTYL PROTEASE FAMILY PROTEIN"/>
    <property type="match status" value="1"/>
</dbReference>
<sequence>MVNFVGISIGNKTFNIFATTSSSQGTMIDSGTIITRLPTPVYAQFRSIFKNLMLEYLPVTPPNDETILDTCYELKGYKYSTVKIPVVLHFENLDAHLDRSQVLWQENSSVYCLVFAGNKDDDNMVIIGDHQLQKLNVLYDIQRSKVGIGAGNCG</sequence>
<accession>A0AAV5HLN9</accession>
<dbReference type="EMBL" id="BPVZ01000002">
    <property type="protein sequence ID" value="GKU87417.1"/>
    <property type="molecule type" value="Genomic_DNA"/>
</dbReference>
<evidence type="ECO:0000259" key="2">
    <source>
        <dbReference type="PROSITE" id="PS51767"/>
    </source>
</evidence>
<dbReference type="GO" id="GO:0004190">
    <property type="term" value="F:aspartic-type endopeptidase activity"/>
    <property type="evidence" value="ECO:0007669"/>
    <property type="project" value="InterPro"/>
</dbReference>
<dbReference type="PANTHER" id="PTHR13683">
    <property type="entry name" value="ASPARTYL PROTEASES"/>
    <property type="match status" value="1"/>
</dbReference>
<feature type="domain" description="Peptidase A1" evidence="2">
    <location>
        <begin position="1"/>
        <end position="149"/>
    </location>
</feature>
<evidence type="ECO:0000256" key="1">
    <source>
        <dbReference type="ARBA" id="ARBA00007447"/>
    </source>
</evidence>
<proteinExistence type="inferred from homology"/>
<dbReference type="Gene3D" id="2.40.70.10">
    <property type="entry name" value="Acid Proteases"/>
    <property type="match status" value="1"/>
</dbReference>
<dbReference type="Proteomes" id="UP001054252">
    <property type="component" value="Unassembled WGS sequence"/>
</dbReference>
<dbReference type="AlphaFoldDB" id="A0AAV5HLN9"/>
<comment type="caution">
    <text evidence="3">The sequence shown here is derived from an EMBL/GenBank/DDBJ whole genome shotgun (WGS) entry which is preliminary data.</text>
</comment>
<dbReference type="GO" id="GO:0006508">
    <property type="term" value="P:proteolysis"/>
    <property type="evidence" value="ECO:0007669"/>
    <property type="project" value="InterPro"/>
</dbReference>
<keyword evidence="4" id="KW-1185">Reference proteome</keyword>
<comment type="similarity">
    <text evidence="1">Belongs to the peptidase A1 family.</text>
</comment>
<dbReference type="Pfam" id="PF14541">
    <property type="entry name" value="TAXi_C"/>
    <property type="match status" value="1"/>
</dbReference>
<protein>
    <recommendedName>
        <fullName evidence="2">Peptidase A1 domain-containing protein</fullName>
    </recommendedName>
</protein>
<dbReference type="InterPro" id="IPR032799">
    <property type="entry name" value="TAXi_C"/>
</dbReference>
<organism evidence="3 4">
    <name type="scientific">Rubroshorea leprosula</name>
    <dbReference type="NCBI Taxonomy" id="152421"/>
    <lineage>
        <taxon>Eukaryota</taxon>
        <taxon>Viridiplantae</taxon>
        <taxon>Streptophyta</taxon>
        <taxon>Embryophyta</taxon>
        <taxon>Tracheophyta</taxon>
        <taxon>Spermatophyta</taxon>
        <taxon>Magnoliopsida</taxon>
        <taxon>eudicotyledons</taxon>
        <taxon>Gunneridae</taxon>
        <taxon>Pentapetalae</taxon>
        <taxon>rosids</taxon>
        <taxon>malvids</taxon>
        <taxon>Malvales</taxon>
        <taxon>Dipterocarpaceae</taxon>
        <taxon>Rubroshorea</taxon>
    </lineage>
</organism>
<dbReference type="SUPFAM" id="SSF50630">
    <property type="entry name" value="Acid proteases"/>
    <property type="match status" value="1"/>
</dbReference>
<dbReference type="InterPro" id="IPR033121">
    <property type="entry name" value="PEPTIDASE_A1"/>
</dbReference>
<evidence type="ECO:0000313" key="4">
    <source>
        <dbReference type="Proteomes" id="UP001054252"/>
    </source>
</evidence>
<dbReference type="InterPro" id="IPR021109">
    <property type="entry name" value="Peptidase_aspartic_dom_sf"/>
</dbReference>
<gene>
    <name evidence="3" type="ORF">SLEP1_g1814</name>
</gene>
<reference evidence="3 4" key="1">
    <citation type="journal article" date="2021" name="Commun. Biol.">
        <title>The genome of Shorea leprosula (Dipterocarpaceae) highlights the ecological relevance of drought in aseasonal tropical rainforests.</title>
        <authorList>
            <person name="Ng K.K.S."/>
            <person name="Kobayashi M.J."/>
            <person name="Fawcett J.A."/>
            <person name="Hatakeyama M."/>
            <person name="Paape T."/>
            <person name="Ng C.H."/>
            <person name="Ang C.C."/>
            <person name="Tnah L.H."/>
            <person name="Lee C.T."/>
            <person name="Nishiyama T."/>
            <person name="Sese J."/>
            <person name="O'Brien M.J."/>
            <person name="Copetti D."/>
            <person name="Mohd Noor M.I."/>
            <person name="Ong R.C."/>
            <person name="Putra M."/>
            <person name="Sireger I.Z."/>
            <person name="Indrioko S."/>
            <person name="Kosugi Y."/>
            <person name="Izuno A."/>
            <person name="Isagi Y."/>
            <person name="Lee S.L."/>
            <person name="Shimizu K.K."/>
        </authorList>
    </citation>
    <scope>NUCLEOTIDE SEQUENCE [LARGE SCALE GENOMIC DNA]</scope>
    <source>
        <strain evidence="3">214</strain>
    </source>
</reference>